<dbReference type="Proteomes" id="UP000709295">
    <property type="component" value="Unassembled WGS sequence"/>
</dbReference>
<dbReference type="Pfam" id="PF14681">
    <property type="entry name" value="UPRTase"/>
    <property type="match status" value="1"/>
</dbReference>
<name>A0A8J5LYW6_9STRA</name>
<dbReference type="AlphaFoldDB" id="A0A8J5LYW6"/>
<evidence type="ECO:0000313" key="3">
    <source>
        <dbReference type="Proteomes" id="UP000709295"/>
    </source>
</evidence>
<protein>
    <recommendedName>
        <fullName evidence="1">Phosphoribosyltransferase domain-containing protein</fullName>
    </recommendedName>
</protein>
<feature type="domain" description="Phosphoribosyltransferase" evidence="1">
    <location>
        <begin position="5"/>
        <end position="141"/>
    </location>
</feature>
<evidence type="ECO:0000259" key="1">
    <source>
        <dbReference type="Pfam" id="PF14681"/>
    </source>
</evidence>
<dbReference type="EMBL" id="JAENGY010001103">
    <property type="protein sequence ID" value="KAG6952531.1"/>
    <property type="molecule type" value="Genomic_DNA"/>
</dbReference>
<comment type="caution">
    <text evidence="2">The sequence shown here is derived from an EMBL/GenBank/DDBJ whole genome shotgun (WGS) entry which is preliminary data.</text>
</comment>
<gene>
    <name evidence="2" type="ORF">JG688_00013233</name>
</gene>
<reference evidence="2" key="1">
    <citation type="submission" date="2021-01" db="EMBL/GenBank/DDBJ databases">
        <title>Phytophthora aleatoria, a newly-described species from Pinus radiata is distinct from Phytophthora cactorum isolates based on comparative genomics.</title>
        <authorList>
            <person name="Mcdougal R."/>
            <person name="Panda P."/>
            <person name="Williams N."/>
            <person name="Studholme D.J."/>
        </authorList>
    </citation>
    <scope>NUCLEOTIDE SEQUENCE</scope>
    <source>
        <strain evidence="2">NZFS 4037</strain>
    </source>
</reference>
<evidence type="ECO:0000313" key="2">
    <source>
        <dbReference type="EMBL" id="KAG6952531.1"/>
    </source>
</evidence>
<organism evidence="2 3">
    <name type="scientific">Phytophthora aleatoria</name>
    <dbReference type="NCBI Taxonomy" id="2496075"/>
    <lineage>
        <taxon>Eukaryota</taxon>
        <taxon>Sar</taxon>
        <taxon>Stramenopiles</taxon>
        <taxon>Oomycota</taxon>
        <taxon>Peronosporomycetes</taxon>
        <taxon>Peronosporales</taxon>
        <taxon>Peronosporaceae</taxon>
        <taxon>Phytophthora</taxon>
    </lineage>
</organism>
<accession>A0A8J5LYW6</accession>
<dbReference type="InterPro" id="IPR000836">
    <property type="entry name" value="PRTase_dom"/>
</dbReference>
<keyword evidence="3" id="KW-1185">Reference proteome</keyword>
<proteinExistence type="predicted"/>
<sequence>MMACLPHHNEDVTNQYGDICRVKKTLDERDICGVSMEGRGTMLLRAFSDISPSSPAGIASIDSETSGGCERLPCVKAHLPTVRPGQVVFLFNIQCATGDKACAVLHHLTHDKQIAADQIYFVTVISSLEGLQKVSRNYPGVSDTGDSANGHCTGRATTYMYPTRYWRLHATFLEHWNERIHSVSGFSI</sequence>